<feature type="coiled-coil region" evidence="16">
    <location>
        <begin position="77"/>
        <end position="144"/>
    </location>
</feature>
<feature type="coiled-coil region" evidence="16">
    <location>
        <begin position="309"/>
        <end position="374"/>
    </location>
</feature>
<keyword evidence="15" id="KW-0966">Cell projection</keyword>
<keyword evidence="5 18" id="KW-0812">Transmembrane</keyword>
<dbReference type="Gene3D" id="2.60.40.150">
    <property type="entry name" value="C2 domain"/>
    <property type="match status" value="3"/>
</dbReference>
<keyword evidence="11" id="KW-0560">Oxidoreductase</keyword>
<feature type="domain" description="EF-hand" evidence="20">
    <location>
        <begin position="1317"/>
        <end position="1352"/>
    </location>
</feature>
<feature type="region of interest" description="Disordered" evidence="17">
    <location>
        <begin position="1777"/>
        <end position="1807"/>
    </location>
</feature>
<dbReference type="EMBL" id="CM012442">
    <property type="protein sequence ID" value="RVE72133.1"/>
    <property type="molecule type" value="Genomic_DNA"/>
</dbReference>
<dbReference type="PANTHER" id="PTHR14240:SF1">
    <property type="entry name" value="PROTEIN FANTOM-RELATED"/>
    <property type="match status" value="1"/>
</dbReference>
<feature type="domain" description="C2" evidence="19">
    <location>
        <begin position="750"/>
        <end position="873"/>
    </location>
</feature>
<feature type="compositionally biased region" description="Acidic residues" evidence="17">
    <location>
        <begin position="995"/>
        <end position="1005"/>
    </location>
</feature>
<evidence type="ECO:0000256" key="10">
    <source>
        <dbReference type="ARBA" id="ARBA00022989"/>
    </source>
</evidence>
<evidence type="ECO:0000256" key="12">
    <source>
        <dbReference type="ARBA" id="ARBA00023054"/>
    </source>
</evidence>
<dbReference type="InterPro" id="IPR039261">
    <property type="entry name" value="FNR_nucleotide-bd"/>
</dbReference>
<evidence type="ECO:0000256" key="13">
    <source>
        <dbReference type="ARBA" id="ARBA00023069"/>
    </source>
</evidence>
<dbReference type="InterPro" id="IPR031139">
    <property type="entry name" value="RPGRIP1_fam"/>
</dbReference>
<evidence type="ECO:0000256" key="6">
    <source>
        <dbReference type="ARBA" id="ARBA00022723"/>
    </source>
</evidence>
<evidence type="ECO:0000256" key="5">
    <source>
        <dbReference type="ARBA" id="ARBA00022692"/>
    </source>
</evidence>
<feature type="compositionally biased region" description="Polar residues" evidence="17">
    <location>
        <begin position="1777"/>
        <end position="1788"/>
    </location>
</feature>
<dbReference type="GO" id="GO:0005509">
    <property type="term" value="F:calcium ion binding"/>
    <property type="evidence" value="ECO:0007669"/>
    <property type="project" value="InterPro"/>
</dbReference>
<reference evidence="22 23" key="1">
    <citation type="submission" date="2018-11" db="EMBL/GenBank/DDBJ databases">
        <authorList>
            <person name="Lopez-Roques C."/>
            <person name="Donnadieu C."/>
            <person name="Bouchez O."/>
            <person name="Klopp C."/>
            <person name="Cabau C."/>
            <person name="Zahm M."/>
        </authorList>
    </citation>
    <scope>NUCLEOTIDE SEQUENCE [LARGE SCALE GENOMIC DNA]</scope>
    <source>
        <strain evidence="22">RS831</strain>
        <tissue evidence="22">Whole body</tissue>
    </source>
</reference>
<feature type="domain" description="EF-hand" evidence="20">
    <location>
        <begin position="1281"/>
        <end position="1316"/>
    </location>
</feature>
<evidence type="ECO:0000256" key="1">
    <source>
        <dbReference type="ARBA" id="ARBA00004138"/>
    </source>
</evidence>
<feature type="compositionally biased region" description="Basic and acidic residues" evidence="17">
    <location>
        <begin position="929"/>
        <end position="945"/>
    </location>
</feature>
<dbReference type="Proteomes" id="UP000283210">
    <property type="component" value="Chromosome 6"/>
</dbReference>
<dbReference type="Gene3D" id="3.40.50.80">
    <property type="entry name" value="Nucleotide-binding domain of ferredoxin-NADP reductase (FNR) module"/>
    <property type="match status" value="1"/>
</dbReference>
<keyword evidence="8" id="KW-0106">Calcium</keyword>
<dbReference type="Pfam" id="PF13499">
    <property type="entry name" value="EF-hand_7"/>
    <property type="match status" value="1"/>
</dbReference>
<dbReference type="Pfam" id="PF08022">
    <property type="entry name" value="FAD_binding_8"/>
    <property type="match status" value="1"/>
</dbReference>
<dbReference type="FunFam" id="2.40.30.10:FF:000056">
    <property type="entry name" value="NADPH oxidase 5"/>
    <property type="match status" value="1"/>
</dbReference>
<dbReference type="InterPro" id="IPR013121">
    <property type="entry name" value="Fe_red_NAD-bd_6"/>
</dbReference>
<evidence type="ECO:0000256" key="4">
    <source>
        <dbReference type="ARBA" id="ARBA00022630"/>
    </source>
</evidence>
<dbReference type="Pfam" id="PF11618">
    <property type="entry name" value="C2-C2_1"/>
    <property type="match status" value="1"/>
</dbReference>
<evidence type="ECO:0000256" key="3">
    <source>
        <dbReference type="ARBA" id="ARBA00006042"/>
    </source>
</evidence>
<evidence type="ECO:0000256" key="15">
    <source>
        <dbReference type="ARBA" id="ARBA00023273"/>
    </source>
</evidence>
<evidence type="ECO:0000259" key="21">
    <source>
        <dbReference type="PROSITE" id="PS51384"/>
    </source>
</evidence>
<accession>A0A3S2N2S9</accession>
<dbReference type="PROSITE" id="PS51384">
    <property type="entry name" value="FAD_FR"/>
    <property type="match status" value="1"/>
</dbReference>
<dbReference type="PROSITE" id="PS00018">
    <property type="entry name" value="EF_HAND_1"/>
    <property type="match status" value="3"/>
</dbReference>
<keyword evidence="7" id="KW-0274">FAD</keyword>
<keyword evidence="23" id="KW-1185">Reference proteome</keyword>
<dbReference type="Gene3D" id="1.10.238.10">
    <property type="entry name" value="EF-hand"/>
    <property type="match status" value="1"/>
</dbReference>
<dbReference type="SUPFAM" id="SSF63380">
    <property type="entry name" value="Riboflavin synthase domain-like"/>
    <property type="match status" value="1"/>
</dbReference>
<dbReference type="CDD" id="cd06186">
    <property type="entry name" value="NOX_Duox_like_FAD_NADP"/>
    <property type="match status" value="1"/>
</dbReference>
<dbReference type="InterPro" id="IPR011992">
    <property type="entry name" value="EF-hand-dom_pair"/>
</dbReference>
<organism evidence="22 23">
    <name type="scientific">Oryzias javanicus</name>
    <name type="common">Javanese ricefish</name>
    <name type="synonym">Aplocheilus javanicus</name>
    <dbReference type="NCBI Taxonomy" id="123683"/>
    <lineage>
        <taxon>Eukaryota</taxon>
        <taxon>Metazoa</taxon>
        <taxon>Chordata</taxon>
        <taxon>Craniata</taxon>
        <taxon>Vertebrata</taxon>
        <taxon>Euteleostomi</taxon>
        <taxon>Actinopterygii</taxon>
        <taxon>Neopterygii</taxon>
        <taxon>Teleostei</taxon>
        <taxon>Neoteleostei</taxon>
        <taxon>Acanthomorphata</taxon>
        <taxon>Ovalentaria</taxon>
        <taxon>Atherinomorphae</taxon>
        <taxon>Beloniformes</taxon>
        <taxon>Adrianichthyidae</taxon>
        <taxon>Oryziinae</taxon>
        <taxon>Oryzias</taxon>
    </lineage>
</organism>
<keyword evidence="9" id="KW-0521">NADP</keyword>
<feature type="transmembrane region" description="Helical" evidence="18">
    <location>
        <begin position="1513"/>
        <end position="1534"/>
    </location>
</feature>
<name>A0A3S2N2S9_ORYJA</name>
<dbReference type="GO" id="GO:1905515">
    <property type="term" value="P:non-motile cilium assembly"/>
    <property type="evidence" value="ECO:0007669"/>
    <property type="project" value="TreeGrafter"/>
</dbReference>
<dbReference type="InterPro" id="IPR035892">
    <property type="entry name" value="C2_domain_sf"/>
</dbReference>
<keyword evidence="4" id="KW-0285">Flavoprotein</keyword>
<sequence>MMSSLLDETAADVPVKDVPVQRPRLSPVPKDLAGHRHAWAPQDISQVSREELEDRFLRLHEETLQLKQHIHKQDEKIRKLSTKLMRLVKDRERLQQLAAGKVQPANKFRDIETEEMIEELQENVRGLQAEKEVLKQRLLVAKNQVVNSQRWRPTPYGRVQPRVDSGLAKFRDDASSFSRAQPRSLRNWEAGRRPPTGQLPRYGHSLLEEARAEIRNLKNLIDSQQSQIVELEEASERLREELKTKEAEYEEHLQQMRQQHTSSLRTEVTSNVSLIKLQKQLADRSNVVTMLEGRFVNLQEAQQTLRTCLDEAMAQVDALKAQLKEERLKSLELEKRVQSANITTTQREELQERIHELEQERDLLKEENKRLLHSAFDVSQQQNWHLQEQQLKLQISQLETALKADLIDKNEILDKMKVERDRNEQLAEENRRVHLQILKQKQQLEELRSRLKFCGRENDYSEAELTEALLLIKTRKSQKSGELGFLAEEEGSDNKETSIRALMAAHAETFQELEKTRKLLSVESRICRNFKADLDAVTEKAKKDRADYEQKLKQQTQLLDARATKIHKLEAKIKDVAYSTKAVTTRAEPADAGEAREASGGTSCENYLEFQIISVSLSPTTLQTLGNVELSTFCTYSFYRFKLHATPVVTAVNPKYNFTSTFALSMDQQLLDYLDNSSVTVELHQTLHLDWKTLGRGEIRLQDLLGREGSVRGSVLLFGTEGALCLGSLEYSMRLKTPVTKTKGPLPEMPASSAHSQLLPSATDCWNQLFITIQRCSDLRSAHSQFPSPYVVYKFYSFPDHSSATVHDCRDPEFNDVKSYSVSMDSDLDRYLRFEELQISVFDFKEEWMDTFVGKVAVPLLPLVNDQSFSGVFELLDSSGRPAGHIEVLLKWKLTYVPPPGSVTATDSRSIPERRAPDEPANLTPEPPIENKERADREQNTHRTGSETTAVEVKPSNPTKQKTQKEVRAFAKRVTFVESTDAEEQIRDGAPGNATEEEQQEEEEESHLSEGQLIPSAQSCSDDSDISDEIPEDVVKAPAAADTRRESLQSDSDDCIVQGLTTQKKPLPRIRVEIVSLSLQPRSRLAQDDSVVRLFVEYSFLDLPTEETPLSLPKPPPGRSINYNYSKVILVDTQNNADRRRLLKQVLQGQNPQMERIRFTVVSEPPEEEEQEKECEDVGVAFLRIPEILEKQQELTEVDLDVLDVEDNKELTPPHKRRRRGRTESAASELKTLDQLQQASCIMSVDEDTRWLEWVTKQFESIAGDDKEIDLSEFKTALKVKESFFAERFFALFDSDGSGSISLDELLKALDLLIHGTETDKLRFLFQVYDVDGSGSIDPDELRTVLKSCLSESAISLPEEKLDDLTLVLFESADTDNSGAITFEELKEELENFPEVMENLTISAANWLKPPDLDQNKHQTPRYLTRAYWQNNSRKLLFLLGYGVLNLLLFIVAMLRHSYGGAWLMVARGCGQCLNFNCTFVVVLMLRRCLTWLRATWVVRVLPLDQNILLHQIVGYAIFFFSLGHTIAHVANFAKMSQNSEFLLWEYLLTTRPMIGWVKGTASVTGVVLLLLICLMVLCSSTFVRRSGHFEVFYWSHLSYIWVLILLIIHCANFWKWFVVPGLLFLLEKIVGIAVSRMGGLYIVEVNLLPSKVTHLVIKRPQFFHFKPGDYIYINIPVIAKYEWHPFTISSAPEQTDTLWLHVRSMGQWTNRLFEYFREADSAELCSGRLATSLKKRRQQTNAEQDQLFGSASADRAVASAEDDSIALTMYRQNGFPSGETSSLQSGAQECVEGPDEPGPAEREEVPPLKEVSAKFVENHRFCNIKCYVDGPYGTPTRQIFTSEHAVLIGAGIGITPFASILQSIMYRYRLRKQNCPSCNFSWCENFKDSDMTLRKVDFIWINRDQKSFEWFVSLLTKLEMDQADEEPEGRFLEMHMYMTSALQRMNDARWPRELHHGAEDQNPARAARMGEGLPENV</sequence>
<reference evidence="22 23" key="2">
    <citation type="submission" date="2019-01" db="EMBL/GenBank/DDBJ databases">
        <title>A chromosome length genome reference of the Java medaka (oryzias javanicus).</title>
        <authorList>
            <person name="Herpin A."/>
            <person name="Takehana Y."/>
            <person name="Naruse K."/>
            <person name="Ansai S."/>
            <person name="Kawaguchi M."/>
        </authorList>
    </citation>
    <scope>NUCLEOTIDE SEQUENCE [LARGE SCALE GENOMIC DNA]</scope>
    <source>
        <strain evidence="22">RS831</strain>
        <tissue evidence="22">Whole body</tissue>
    </source>
</reference>
<evidence type="ECO:0000256" key="2">
    <source>
        <dbReference type="ARBA" id="ARBA00004141"/>
    </source>
</evidence>
<dbReference type="SFLD" id="SFLDG01169">
    <property type="entry name" value="NADPH_oxidase_subgroup_(NOX)"/>
    <property type="match status" value="1"/>
</dbReference>
<dbReference type="GO" id="GO:0046548">
    <property type="term" value="P:retinal rod cell development"/>
    <property type="evidence" value="ECO:0007669"/>
    <property type="project" value="TreeGrafter"/>
</dbReference>
<dbReference type="Pfam" id="PF00168">
    <property type="entry name" value="C2"/>
    <property type="match status" value="1"/>
</dbReference>
<dbReference type="Pfam" id="PF18111">
    <property type="entry name" value="RPGR1_C"/>
    <property type="match status" value="1"/>
</dbReference>
<dbReference type="Pfam" id="PF01794">
    <property type="entry name" value="Ferric_reduct"/>
    <property type="match status" value="1"/>
</dbReference>
<dbReference type="SUPFAM" id="SSF47473">
    <property type="entry name" value="EF-hand"/>
    <property type="match status" value="1"/>
</dbReference>
<dbReference type="Pfam" id="PF13202">
    <property type="entry name" value="EF-hand_5"/>
    <property type="match status" value="1"/>
</dbReference>
<dbReference type="SMART" id="SM00054">
    <property type="entry name" value="EFh"/>
    <property type="match status" value="3"/>
</dbReference>
<dbReference type="InterPro" id="IPR013112">
    <property type="entry name" value="FAD-bd_8"/>
</dbReference>
<dbReference type="GO" id="GO:0032391">
    <property type="term" value="C:photoreceptor connecting cilium"/>
    <property type="evidence" value="ECO:0007669"/>
    <property type="project" value="TreeGrafter"/>
</dbReference>
<dbReference type="SMART" id="SM00239">
    <property type="entry name" value="C2"/>
    <property type="match status" value="2"/>
</dbReference>
<evidence type="ECO:0000256" key="17">
    <source>
        <dbReference type="SAM" id="MobiDB-lite"/>
    </source>
</evidence>
<keyword evidence="6" id="KW-0479">Metal-binding</keyword>
<dbReference type="GO" id="GO:0016020">
    <property type="term" value="C:membrane"/>
    <property type="evidence" value="ECO:0007669"/>
    <property type="project" value="UniProtKB-SubCell"/>
</dbReference>
<dbReference type="InterPro" id="IPR002048">
    <property type="entry name" value="EF_hand_dom"/>
</dbReference>
<dbReference type="Pfam" id="PF08030">
    <property type="entry name" value="NAD_binding_6"/>
    <property type="match status" value="1"/>
</dbReference>
<dbReference type="InterPro" id="IPR000008">
    <property type="entry name" value="C2_dom"/>
</dbReference>
<comment type="subcellular location">
    <subcellularLocation>
        <location evidence="1">Cell projection</location>
        <location evidence="1">Cilium</location>
    </subcellularLocation>
    <subcellularLocation>
        <location evidence="2">Membrane</location>
        <topology evidence="2">Multi-pass membrane protein</topology>
    </subcellularLocation>
</comment>
<feature type="transmembrane region" description="Helical" evidence="18">
    <location>
        <begin position="1600"/>
        <end position="1618"/>
    </location>
</feature>
<feature type="region of interest" description="Disordered" evidence="17">
    <location>
        <begin position="901"/>
        <end position="1028"/>
    </location>
</feature>
<evidence type="ECO:0000256" key="18">
    <source>
        <dbReference type="SAM" id="Phobius"/>
    </source>
</evidence>
<dbReference type="PROSITE" id="PS50004">
    <property type="entry name" value="C2"/>
    <property type="match status" value="1"/>
</dbReference>
<feature type="coiled-coil region" evidence="16">
    <location>
        <begin position="207"/>
        <end position="259"/>
    </location>
</feature>
<dbReference type="InterPro" id="IPR021656">
    <property type="entry name" value="C2-C2_1"/>
</dbReference>
<feature type="transmembrane region" description="Helical" evidence="18">
    <location>
        <begin position="1436"/>
        <end position="1455"/>
    </location>
</feature>
<evidence type="ECO:0000256" key="11">
    <source>
        <dbReference type="ARBA" id="ARBA00023002"/>
    </source>
</evidence>
<keyword evidence="14 18" id="KW-0472">Membrane</keyword>
<feature type="transmembrane region" description="Helical" evidence="18">
    <location>
        <begin position="1554"/>
        <end position="1579"/>
    </location>
</feature>
<evidence type="ECO:0000259" key="20">
    <source>
        <dbReference type="PROSITE" id="PS50222"/>
    </source>
</evidence>
<feature type="domain" description="FAD-binding FR-type" evidence="21">
    <location>
        <begin position="1636"/>
        <end position="1736"/>
    </location>
</feature>
<dbReference type="FunFam" id="1.10.238.10:FF:000210">
    <property type="entry name" value="NADPH oxidase 5 isoform X2"/>
    <property type="match status" value="1"/>
</dbReference>
<dbReference type="InterPro" id="IPR018247">
    <property type="entry name" value="EF_Hand_1_Ca_BS"/>
</dbReference>
<dbReference type="OrthoDB" id="2133912at2759"/>
<dbReference type="PANTHER" id="PTHR14240">
    <property type="entry name" value="RETINITIS PIGMENTOSA GTPASE REGULATOR-INTERACTING PROTEIN"/>
    <property type="match status" value="1"/>
</dbReference>
<evidence type="ECO:0000313" key="22">
    <source>
        <dbReference type="EMBL" id="RVE72133.1"/>
    </source>
</evidence>
<feature type="region of interest" description="Disordered" evidence="17">
    <location>
        <begin position="1957"/>
        <end position="1978"/>
    </location>
</feature>
<feature type="region of interest" description="Disordered" evidence="17">
    <location>
        <begin position="1209"/>
        <end position="1228"/>
    </location>
</feature>
<dbReference type="InterPro" id="IPR041091">
    <property type="entry name" value="RPGRIP1_C"/>
</dbReference>
<evidence type="ECO:0000256" key="14">
    <source>
        <dbReference type="ARBA" id="ARBA00023136"/>
    </source>
</evidence>
<protein>
    <recommendedName>
        <fullName evidence="24">NADPH oxidase 5</fullName>
    </recommendedName>
</protein>
<proteinExistence type="inferred from homology"/>
<gene>
    <name evidence="22" type="ORF">OJAV_G00058800</name>
</gene>
<dbReference type="InterPro" id="IPR013130">
    <property type="entry name" value="Fe3_Rdtase_TM_dom"/>
</dbReference>
<keyword evidence="10 18" id="KW-1133">Transmembrane helix</keyword>
<evidence type="ECO:0000256" key="8">
    <source>
        <dbReference type="ARBA" id="ARBA00022837"/>
    </source>
</evidence>
<evidence type="ECO:0000256" key="9">
    <source>
        <dbReference type="ARBA" id="ARBA00022857"/>
    </source>
</evidence>
<dbReference type="GO" id="GO:0005856">
    <property type="term" value="C:cytoskeleton"/>
    <property type="evidence" value="ECO:0007669"/>
    <property type="project" value="UniProtKB-ARBA"/>
</dbReference>
<dbReference type="CDD" id="cd00030">
    <property type="entry name" value="C2"/>
    <property type="match status" value="1"/>
</dbReference>
<dbReference type="InterPro" id="IPR017927">
    <property type="entry name" value="FAD-bd_FR_type"/>
</dbReference>
<evidence type="ECO:0000313" key="23">
    <source>
        <dbReference type="Proteomes" id="UP000283210"/>
    </source>
</evidence>
<evidence type="ECO:0000256" key="7">
    <source>
        <dbReference type="ARBA" id="ARBA00022827"/>
    </source>
</evidence>
<feature type="coiled-coil region" evidence="16">
    <location>
        <begin position="531"/>
        <end position="558"/>
    </location>
</feature>
<evidence type="ECO:0008006" key="24">
    <source>
        <dbReference type="Google" id="ProtNLM"/>
    </source>
</evidence>
<comment type="similarity">
    <text evidence="3">Belongs to the RPGRIP1 family.</text>
</comment>
<dbReference type="Gene3D" id="2.40.30.10">
    <property type="entry name" value="Translation factors"/>
    <property type="match status" value="1"/>
</dbReference>
<feature type="coiled-coil region" evidence="16">
    <location>
        <begin position="409"/>
        <end position="457"/>
    </location>
</feature>
<evidence type="ECO:0000256" key="16">
    <source>
        <dbReference type="SAM" id="Coils"/>
    </source>
</evidence>
<dbReference type="InterPro" id="IPR017938">
    <property type="entry name" value="Riboflavin_synthase-like_b-brl"/>
</dbReference>
<evidence type="ECO:0000259" key="19">
    <source>
        <dbReference type="PROSITE" id="PS50004"/>
    </source>
</evidence>
<keyword evidence="13" id="KW-0969">Cilium</keyword>
<dbReference type="GO" id="GO:0016491">
    <property type="term" value="F:oxidoreductase activity"/>
    <property type="evidence" value="ECO:0007669"/>
    <property type="project" value="UniProtKB-KW"/>
</dbReference>
<dbReference type="CDD" id="cd00051">
    <property type="entry name" value="EFh"/>
    <property type="match status" value="2"/>
</dbReference>
<dbReference type="SUPFAM" id="SSF52343">
    <property type="entry name" value="Ferredoxin reductase-like, C-terminal NADP-linked domain"/>
    <property type="match status" value="1"/>
</dbReference>
<dbReference type="PROSITE" id="PS50222">
    <property type="entry name" value="EF_HAND_2"/>
    <property type="match status" value="3"/>
</dbReference>
<dbReference type="SUPFAM" id="SSF49562">
    <property type="entry name" value="C2 domain (Calcium/lipid-binding domain, CaLB)"/>
    <property type="match status" value="2"/>
</dbReference>
<keyword evidence="12 16" id="KW-0175">Coiled coil</keyword>
<feature type="domain" description="EF-hand" evidence="20">
    <location>
        <begin position="1361"/>
        <end position="1396"/>
    </location>
</feature>